<dbReference type="Gene3D" id="1.10.510.10">
    <property type="entry name" value="Transferase(Phosphotransferase) domain 1"/>
    <property type="match status" value="1"/>
</dbReference>
<feature type="domain" description="Protein kinase" evidence="1">
    <location>
        <begin position="1"/>
        <end position="130"/>
    </location>
</feature>
<name>A0A9N9ECL2_9GLOM</name>
<feature type="non-terminal residue" evidence="2">
    <location>
        <position position="168"/>
    </location>
</feature>
<dbReference type="GO" id="GO:0005737">
    <property type="term" value="C:cytoplasm"/>
    <property type="evidence" value="ECO:0007669"/>
    <property type="project" value="TreeGrafter"/>
</dbReference>
<proteinExistence type="predicted"/>
<keyword evidence="3" id="KW-1185">Reference proteome</keyword>
<evidence type="ECO:0000313" key="2">
    <source>
        <dbReference type="EMBL" id="CAG8669461.1"/>
    </source>
</evidence>
<evidence type="ECO:0000313" key="3">
    <source>
        <dbReference type="Proteomes" id="UP000789739"/>
    </source>
</evidence>
<gene>
    <name evidence="2" type="ORF">PBRASI_LOCUS11225</name>
</gene>
<dbReference type="Pfam" id="PF07714">
    <property type="entry name" value="PK_Tyr_Ser-Thr"/>
    <property type="match status" value="1"/>
</dbReference>
<dbReference type="PROSITE" id="PS50011">
    <property type="entry name" value="PROTEIN_KINASE_DOM"/>
    <property type="match status" value="1"/>
</dbReference>
<dbReference type="InterPro" id="IPR020635">
    <property type="entry name" value="Tyr_kinase_cat_dom"/>
</dbReference>
<feature type="non-terminal residue" evidence="2">
    <location>
        <position position="1"/>
    </location>
</feature>
<dbReference type="GO" id="GO:0004713">
    <property type="term" value="F:protein tyrosine kinase activity"/>
    <property type="evidence" value="ECO:0007669"/>
    <property type="project" value="InterPro"/>
</dbReference>
<dbReference type="AlphaFoldDB" id="A0A9N9ECL2"/>
<reference evidence="2" key="1">
    <citation type="submission" date="2021-06" db="EMBL/GenBank/DDBJ databases">
        <authorList>
            <person name="Kallberg Y."/>
            <person name="Tangrot J."/>
            <person name="Rosling A."/>
        </authorList>
    </citation>
    <scope>NUCLEOTIDE SEQUENCE</scope>
    <source>
        <strain evidence="2">BR232B</strain>
    </source>
</reference>
<evidence type="ECO:0000259" key="1">
    <source>
        <dbReference type="PROSITE" id="PS50011"/>
    </source>
</evidence>
<protein>
    <submittedName>
        <fullName evidence="2">1325_t:CDS:1</fullName>
    </submittedName>
</protein>
<accession>A0A9N9ECL2</accession>
<dbReference type="InterPro" id="IPR001245">
    <property type="entry name" value="Ser-Thr/Tyr_kinase_cat_dom"/>
</dbReference>
<dbReference type="Proteomes" id="UP000789739">
    <property type="component" value="Unassembled WGS sequence"/>
</dbReference>
<dbReference type="InterPro" id="IPR050167">
    <property type="entry name" value="Ser_Thr_protein_kinase"/>
</dbReference>
<dbReference type="PANTHER" id="PTHR23257">
    <property type="entry name" value="SERINE-THREONINE PROTEIN KINASE"/>
    <property type="match status" value="1"/>
</dbReference>
<dbReference type="InterPro" id="IPR011009">
    <property type="entry name" value="Kinase-like_dom_sf"/>
</dbReference>
<organism evidence="2 3">
    <name type="scientific">Paraglomus brasilianum</name>
    <dbReference type="NCBI Taxonomy" id="144538"/>
    <lineage>
        <taxon>Eukaryota</taxon>
        <taxon>Fungi</taxon>
        <taxon>Fungi incertae sedis</taxon>
        <taxon>Mucoromycota</taxon>
        <taxon>Glomeromycotina</taxon>
        <taxon>Glomeromycetes</taxon>
        <taxon>Paraglomerales</taxon>
        <taxon>Paraglomeraceae</taxon>
        <taxon>Paraglomus</taxon>
    </lineage>
</organism>
<dbReference type="GO" id="GO:0005524">
    <property type="term" value="F:ATP binding"/>
    <property type="evidence" value="ECO:0007669"/>
    <property type="project" value="InterPro"/>
</dbReference>
<dbReference type="EMBL" id="CAJVPI010004689">
    <property type="protein sequence ID" value="CAG8669461.1"/>
    <property type="molecule type" value="Genomic_DNA"/>
</dbReference>
<dbReference type="InterPro" id="IPR000719">
    <property type="entry name" value="Prot_kinase_dom"/>
</dbReference>
<dbReference type="SUPFAM" id="SSF56112">
    <property type="entry name" value="Protein kinase-like (PK-like)"/>
    <property type="match status" value="1"/>
</dbReference>
<comment type="caution">
    <text evidence="2">The sequence shown here is derived from an EMBL/GenBank/DDBJ whole genome shotgun (WGS) entry which is preliminary data.</text>
</comment>
<sequence>GNVLIRPSFGPLPAVISDLALSRSINSSVDQKNGSYGVIPFMAPELFQGGQHSKATDVYAVGIIMWELWTGEQPFSEYDHDRLLCCKIVQGLRPPVDKGIPDFWAKLMQRCWDGDPAKRPSAGEIDYEVLFGWKDFHDVGLAPEIQAQADAARQYRANHPQPTKEKHQ</sequence>
<dbReference type="SMART" id="SM00219">
    <property type="entry name" value="TyrKc"/>
    <property type="match status" value="1"/>
</dbReference>
<dbReference type="GO" id="GO:0007165">
    <property type="term" value="P:signal transduction"/>
    <property type="evidence" value="ECO:0007669"/>
    <property type="project" value="TreeGrafter"/>
</dbReference>
<dbReference type="OrthoDB" id="10261027at2759"/>